<feature type="transmembrane region" description="Helical" evidence="8">
    <location>
        <begin position="167"/>
        <end position="186"/>
    </location>
</feature>
<dbReference type="Ensembl" id="ENSDNVT00000015473.1">
    <property type="protein sequence ID" value="ENSDNVP00000012838.1"/>
    <property type="gene ID" value="ENSDNVG00000009040.1"/>
</dbReference>
<comment type="subcellular location">
    <subcellularLocation>
        <location evidence="1">Membrane</location>
        <topology evidence="1">Multi-pass membrane protein</topology>
    </subcellularLocation>
</comment>
<protein>
    <submittedName>
        <fullName evidence="9">Solute carrier family 10 member 4</fullName>
    </submittedName>
</protein>
<organism evidence="9 10">
    <name type="scientific">Dromaius novaehollandiae</name>
    <name type="common">Emu</name>
    <dbReference type="NCBI Taxonomy" id="8790"/>
    <lineage>
        <taxon>Eukaryota</taxon>
        <taxon>Metazoa</taxon>
        <taxon>Chordata</taxon>
        <taxon>Craniata</taxon>
        <taxon>Vertebrata</taxon>
        <taxon>Euteleostomi</taxon>
        <taxon>Archelosauria</taxon>
        <taxon>Archosauria</taxon>
        <taxon>Dinosauria</taxon>
        <taxon>Saurischia</taxon>
        <taxon>Theropoda</taxon>
        <taxon>Coelurosauria</taxon>
        <taxon>Aves</taxon>
        <taxon>Palaeognathae</taxon>
        <taxon>Casuariiformes</taxon>
        <taxon>Dromaiidae</taxon>
        <taxon>Dromaius</taxon>
    </lineage>
</organism>
<dbReference type="Proteomes" id="UP000694423">
    <property type="component" value="Unplaced"/>
</dbReference>
<evidence type="ECO:0000256" key="3">
    <source>
        <dbReference type="ARBA" id="ARBA00022692"/>
    </source>
</evidence>
<evidence type="ECO:0000256" key="4">
    <source>
        <dbReference type="ARBA" id="ARBA00022847"/>
    </source>
</evidence>
<keyword evidence="5 8" id="KW-1133">Transmembrane helix</keyword>
<dbReference type="Gene3D" id="1.20.1530.20">
    <property type="match status" value="1"/>
</dbReference>
<dbReference type="GO" id="GO:0016020">
    <property type="term" value="C:membrane"/>
    <property type="evidence" value="ECO:0007669"/>
    <property type="project" value="UniProtKB-SubCell"/>
</dbReference>
<evidence type="ECO:0000313" key="10">
    <source>
        <dbReference type="Proteomes" id="UP000694423"/>
    </source>
</evidence>
<keyword evidence="6 8" id="KW-0472">Membrane</keyword>
<evidence type="ECO:0000256" key="7">
    <source>
        <dbReference type="SAM" id="MobiDB-lite"/>
    </source>
</evidence>
<evidence type="ECO:0000256" key="6">
    <source>
        <dbReference type="ARBA" id="ARBA00023136"/>
    </source>
</evidence>
<dbReference type="PANTHER" id="PTHR10361">
    <property type="entry name" value="SODIUM-BILE ACID COTRANSPORTER"/>
    <property type="match status" value="1"/>
</dbReference>
<feature type="region of interest" description="Disordered" evidence="7">
    <location>
        <begin position="354"/>
        <end position="376"/>
    </location>
</feature>
<reference evidence="9" key="1">
    <citation type="submission" date="2025-08" db="UniProtKB">
        <authorList>
            <consortium name="Ensembl"/>
        </authorList>
    </citation>
    <scope>IDENTIFICATION</scope>
</reference>
<keyword evidence="4" id="KW-0769">Symport</keyword>
<feature type="transmembrane region" description="Helical" evidence="8">
    <location>
        <begin position="299"/>
        <end position="320"/>
    </location>
</feature>
<accession>A0A8C4JSZ9</accession>
<dbReference type="GO" id="GO:0008508">
    <property type="term" value="F:bile acid:sodium symporter activity"/>
    <property type="evidence" value="ECO:0007669"/>
    <property type="project" value="TreeGrafter"/>
</dbReference>
<feature type="transmembrane region" description="Helical" evidence="8">
    <location>
        <begin position="75"/>
        <end position="99"/>
    </location>
</feature>
<reference evidence="9" key="2">
    <citation type="submission" date="2025-09" db="UniProtKB">
        <authorList>
            <consortium name="Ensembl"/>
        </authorList>
    </citation>
    <scope>IDENTIFICATION</scope>
</reference>
<evidence type="ECO:0000256" key="5">
    <source>
        <dbReference type="ARBA" id="ARBA00022989"/>
    </source>
</evidence>
<name>A0A8C4JSZ9_DRONO</name>
<sequence>MSCNTRVVDTFSPSLHKSKQRSDNPSNQIYCSVCSVRAHCLHVLVGLALCVTMLGLGCAVELGQLGQQLRRPVGVLLALLGQFVAMPLLAFLLALLFALDEVAAVAVLLCGSCPGGNLSNLMSLLVDGDMNLSIIMTAASTVLALFLMPLCLWVYSRHWINTTLVQLLPLGAVSLTLGSTLLPIALGVLVRYKRPRAADLLVKVGVSLWSLLVTLVILFILTGTMLGPDLLAHIPASVYAIAVLMPLAGYALGYGLAMAFALPPHCRRTVSLETGCQNVQLCTAILKLTFPPQLIGSMYMFPLLYALFQSAEAGLFVLAYKMYGRESYKQEPLGEEEDTDISYKKLKEEEVADTSYGAVSAEERGSAQAEPAQTAL</sequence>
<dbReference type="AlphaFoldDB" id="A0A8C4JSZ9"/>
<dbReference type="PANTHER" id="PTHR10361:SF41">
    <property type="entry name" value="SODIUM_BILE ACID COTRANSPORTER 4"/>
    <property type="match status" value="1"/>
</dbReference>
<keyword evidence="10" id="KW-1185">Reference proteome</keyword>
<feature type="transmembrane region" description="Helical" evidence="8">
    <location>
        <begin position="238"/>
        <end position="262"/>
    </location>
</feature>
<keyword evidence="3 8" id="KW-0812">Transmembrane</keyword>
<feature type="transmembrane region" description="Helical" evidence="8">
    <location>
        <begin position="43"/>
        <end position="63"/>
    </location>
</feature>
<evidence type="ECO:0000313" key="9">
    <source>
        <dbReference type="Ensembl" id="ENSDNVP00000012838.1"/>
    </source>
</evidence>
<dbReference type="InterPro" id="IPR038770">
    <property type="entry name" value="Na+/solute_symporter_sf"/>
</dbReference>
<dbReference type="InterPro" id="IPR004710">
    <property type="entry name" value="Bilac:Na_transpt"/>
</dbReference>
<evidence type="ECO:0000256" key="8">
    <source>
        <dbReference type="SAM" id="Phobius"/>
    </source>
</evidence>
<evidence type="ECO:0000256" key="2">
    <source>
        <dbReference type="ARBA" id="ARBA00006528"/>
    </source>
</evidence>
<dbReference type="FunFam" id="1.20.1530.20:FF:000045">
    <property type="entry name" value="Solute carrier family 10 member 4"/>
    <property type="match status" value="1"/>
</dbReference>
<feature type="transmembrane region" description="Helical" evidence="8">
    <location>
        <begin position="132"/>
        <end position="155"/>
    </location>
</feature>
<proteinExistence type="inferred from homology"/>
<feature type="transmembrane region" description="Helical" evidence="8">
    <location>
        <begin position="206"/>
        <end position="226"/>
    </location>
</feature>
<dbReference type="InterPro" id="IPR002657">
    <property type="entry name" value="BilAc:Na_symport/Acr3"/>
</dbReference>
<evidence type="ECO:0000256" key="1">
    <source>
        <dbReference type="ARBA" id="ARBA00004141"/>
    </source>
</evidence>
<dbReference type="Pfam" id="PF01758">
    <property type="entry name" value="SBF"/>
    <property type="match status" value="1"/>
</dbReference>
<keyword evidence="4" id="KW-0813">Transport</keyword>
<comment type="similarity">
    <text evidence="2">Belongs to the bile acid:sodium symporter (BASS) (TC 2.A.28) family.</text>
</comment>